<dbReference type="Proteomes" id="UP001314263">
    <property type="component" value="Unassembled WGS sequence"/>
</dbReference>
<evidence type="ECO:0000313" key="1">
    <source>
        <dbReference type="EMBL" id="CAK0759311.1"/>
    </source>
</evidence>
<sequence>MIYTQAALLEERALSKKFPTYYDYTCHTGMFLPRPPAWAYTGILRLIIKCGGTTLHTARLERSTDLAAFKRKFEARSGAVVKMTYLKGATVMGYLTMDGRLAAGYVVNTTLPLRYFSFLPDQERGQLPGEPAESDFAEITCIWIDPELVAYFDRGVVYLDSVEVATQHTPRKPFILGGSSSPRVRDQQMHAFTRPLRSFTSKVHKPATMYWIYYGSPDATLIRMVKTMLGVVFNDVGKMLGFRKKRHTAWSNKRKQQAAAKSL</sequence>
<comment type="caution">
    <text evidence="1">The sequence shown here is derived from an EMBL/GenBank/DDBJ whole genome shotgun (WGS) entry which is preliminary data.</text>
</comment>
<organism evidence="1 2">
    <name type="scientific">Coccomyxa viridis</name>
    <dbReference type="NCBI Taxonomy" id="1274662"/>
    <lineage>
        <taxon>Eukaryota</taxon>
        <taxon>Viridiplantae</taxon>
        <taxon>Chlorophyta</taxon>
        <taxon>core chlorophytes</taxon>
        <taxon>Trebouxiophyceae</taxon>
        <taxon>Trebouxiophyceae incertae sedis</taxon>
        <taxon>Coccomyxaceae</taxon>
        <taxon>Coccomyxa</taxon>
    </lineage>
</organism>
<dbReference type="EMBL" id="CAUYUE010000003">
    <property type="protein sequence ID" value="CAK0759311.1"/>
    <property type="molecule type" value="Genomic_DNA"/>
</dbReference>
<proteinExistence type="predicted"/>
<dbReference type="AlphaFoldDB" id="A0AAV1HXI6"/>
<reference evidence="1 2" key="1">
    <citation type="submission" date="2023-10" db="EMBL/GenBank/DDBJ databases">
        <authorList>
            <person name="Maclean D."/>
            <person name="Macfadyen A."/>
        </authorList>
    </citation>
    <scope>NUCLEOTIDE SEQUENCE [LARGE SCALE GENOMIC DNA]</scope>
</reference>
<protein>
    <submittedName>
        <fullName evidence="1">Uncharacterized protein</fullName>
    </submittedName>
</protein>
<keyword evidence="2" id="KW-1185">Reference proteome</keyword>
<accession>A0AAV1HXI6</accession>
<name>A0AAV1HXI6_9CHLO</name>
<evidence type="ECO:0000313" key="2">
    <source>
        <dbReference type="Proteomes" id="UP001314263"/>
    </source>
</evidence>
<gene>
    <name evidence="1" type="ORF">CVIRNUC_002688</name>
</gene>